<keyword evidence="6" id="KW-0106">Calcium</keyword>
<accession>A0AAV2M1Z4</accession>
<dbReference type="Gene3D" id="1.10.238.10">
    <property type="entry name" value="EF-hand"/>
    <property type="match status" value="1"/>
</dbReference>
<dbReference type="Proteomes" id="UP001497482">
    <property type="component" value="Chromosome 5"/>
</dbReference>
<feature type="domain" description="EF-hand" evidence="8">
    <location>
        <begin position="32"/>
        <end position="67"/>
    </location>
</feature>
<gene>
    <name evidence="9" type="ORF">KC01_LOCUS34327</name>
</gene>
<dbReference type="InterPro" id="IPR018247">
    <property type="entry name" value="EF_Hand_1_Ca_BS"/>
</dbReference>
<keyword evidence="10" id="KW-1185">Reference proteome</keyword>
<keyword evidence="3" id="KW-0963">Cytoplasm</keyword>
<dbReference type="AlphaFoldDB" id="A0AAV2M1Z4"/>
<evidence type="ECO:0000313" key="9">
    <source>
        <dbReference type="EMBL" id="CAL1607270.1"/>
    </source>
</evidence>
<evidence type="ECO:0000313" key="10">
    <source>
        <dbReference type="Proteomes" id="UP001497482"/>
    </source>
</evidence>
<dbReference type="GO" id="GO:0005737">
    <property type="term" value="C:cytoplasm"/>
    <property type="evidence" value="ECO:0007669"/>
    <property type="project" value="UniProtKB-SubCell"/>
</dbReference>
<evidence type="ECO:0000256" key="1">
    <source>
        <dbReference type="ARBA" id="ARBA00004308"/>
    </source>
</evidence>
<sequence length="111" mass="11979">MEICPMELKNILDDVCRKSGVAIGEGGFSIETCRSMVAGIFVKFDRDRSGCISEQELPSALSAAVHRMELPLHLTAPPIPPIPPILPILPPSPIPICTGPVHVQRPLVHVL</sequence>
<dbReference type="GO" id="GO:0005509">
    <property type="term" value="F:calcium ion binding"/>
    <property type="evidence" value="ECO:0007669"/>
    <property type="project" value="InterPro"/>
</dbReference>
<dbReference type="PROSITE" id="PS00018">
    <property type="entry name" value="EF_HAND_1"/>
    <property type="match status" value="1"/>
</dbReference>
<evidence type="ECO:0000256" key="5">
    <source>
        <dbReference type="ARBA" id="ARBA00022737"/>
    </source>
</evidence>
<dbReference type="GO" id="GO:0012505">
    <property type="term" value="C:endomembrane system"/>
    <property type="evidence" value="ECO:0007669"/>
    <property type="project" value="UniProtKB-SubCell"/>
</dbReference>
<comment type="subcellular location">
    <subcellularLocation>
        <location evidence="2">Cytoplasm</location>
    </subcellularLocation>
    <subcellularLocation>
        <location evidence="1">Endomembrane system</location>
    </subcellularLocation>
</comment>
<keyword evidence="5" id="KW-0677">Repeat</keyword>
<name>A0AAV2M1Z4_KNICA</name>
<dbReference type="EMBL" id="OZ035827">
    <property type="protein sequence ID" value="CAL1607270.1"/>
    <property type="molecule type" value="Genomic_DNA"/>
</dbReference>
<protein>
    <recommendedName>
        <fullName evidence="8">EF-hand domain-containing protein</fullName>
    </recommendedName>
</protein>
<dbReference type="InterPro" id="IPR002048">
    <property type="entry name" value="EF_hand_dom"/>
</dbReference>
<organism evidence="9 10">
    <name type="scientific">Knipowitschia caucasica</name>
    <name type="common">Caucasian dwarf goby</name>
    <name type="synonym">Pomatoschistus caucasicus</name>
    <dbReference type="NCBI Taxonomy" id="637954"/>
    <lineage>
        <taxon>Eukaryota</taxon>
        <taxon>Metazoa</taxon>
        <taxon>Chordata</taxon>
        <taxon>Craniata</taxon>
        <taxon>Vertebrata</taxon>
        <taxon>Euteleostomi</taxon>
        <taxon>Actinopterygii</taxon>
        <taxon>Neopterygii</taxon>
        <taxon>Teleostei</taxon>
        <taxon>Neoteleostei</taxon>
        <taxon>Acanthomorphata</taxon>
        <taxon>Gobiaria</taxon>
        <taxon>Gobiiformes</taxon>
        <taxon>Gobioidei</taxon>
        <taxon>Gobiidae</taxon>
        <taxon>Gobiinae</taxon>
        <taxon>Knipowitschia</taxon>
    </lineage>
</organism>
<dbReference type="InterPro" id="IPR011992">
    <property type="entry name" value="EF-hand-dom_pair"/>
</dbReference>
<dbReference type="PANTHER" id="PTHR46735:SF3">
    <property type="entry name" value="CALPAIN SMALL SUBUNIT 1-RELATED"/>
    <property type="match status" value="1"/>
</dbReference>
<proteinExistence type="predicted"/>
<evidence type="ECO:0000256" key="2">
    <source>
        <dbReference type="ARBA" id="ARBA00004496"/>
    </source>
</evidence>
<dbReference type="PROSITE" id="PS50222">
    <property type="entry name" value="EF_HAND_2"/>
    <property type="match status" value="1"/>
</dbReference>
<evidence type="ECO:0000256" key="6">
    <source>
        <dbReference type="ARBA" id="ARBA00022837"/>
    </source>
</evidence>
<evidence type="ECO:0000256" key="4">
    <source>
        <dbReference type="ARBA" id="ARBA00022723"/>
    </source>
</evidence>
<dbReference type="SUPFAM" id="SSF47473">
    <property type="entry name" value="EF-hand"/>
    <property type="match status" value="1"/>
</dbReference>
<evidence type="ECO:0000256" key="7">
    <source>
        <dbReference type="ARBA" id="ARBA00023136"/>
    </source>
</evidence>
<dbReference type="PANTHER" id="PTHR46735">
    <property type="entry name" value="CALPAIN, SMALL SUBUNIT 1 A-RELATED"/>
    <property type="match status" value="1"/>
</dbReference>
<keyword evidence="4" id="KW-0479">Metal-binding</keyword>
<reference evidence="9 10" key="1">
    <citation type="submission" date="2024-04" db="EMBL/GenBank/DDBJ databases">
        <authorList>
            <person name="Waldvogel A.-M."/>
            <person name="Schoenle A."/>
        </authorList>
    </citation>
    <scope>NUCLEOTIDE SEQUENCE [LARGE SCALE GENOMIC DNA]</scope>
</reference>
<keyword evidence="7" id="KW-0472">Membrane</keyword>
<evidence type="ECO:0000256" key="3">
    <source>
        <dbReference type="ARBA" id="ARBA00022490"/>
    </source>
</evidence>
<evidence type="ECO:0000259" key="8">
    <source>
        <dbReference type="PROSITE" id="PS50222"/>
    </source>
</evidence>